<evidence type="ECO:0000256" key="11">
    <source>
        <dbReference type="ARBA" id="ARBA00023163"/>
    </source>
</evidence>
<evidence type="ECO:0000256" key="12">
    <source>
        <dbReference type="HAMAP-Rule" id="MF_00974"/>
    </source>
</evidence>
<dbReference type="Gene3D" id="3.40.1360.10">
    <property type="match status" value="1"/>
</dbReference>
<dbReference type="SMART" id="SM00400">
    <property type="entry name" value="ZnF_CHCC"/>
    <property type="match status" value="1"/>
</dbReference>
<dbReference type="OrthoDB" id="9803773at2"/>
<evidence type="ECO:0000256" key="10">
    <source>
        <dbReference type="ARBA" id="ARBA00023125"/>
    </source>
</evidence>
<evidence type="ECO:0000313" key="17">
    <source>
        <dbReference type="Proteomes" id="UP000255523"/>
    </source>
</evidence>
<evidence type="ECO:0000256" key="1">
    <source>
        <dbReference type="ARBA" id="ARBA00022478"/>
    </source>
</evidence>
<evidence type="ECO:0000256" key="6">
    <source>
        <dbReference type="ARBA" id="ARBA00022723"/>
    </source>
</evidence>
<evidence type="ECO:0000256" key="5">
    <source>
        <dbReference type="ARBA" id="ARBA00022705"/>
    </source>
</evidence>
<keyword evidence="10 12" id="KW-0238">DNA-binding</keyword>
<comment type="similarity">
    <text evidence="12 13">Belongs to the DnaG primase family.</text>
</comment>
<keyword evidence="2 12" id="KW-0639">Primosome</keyword>
<dbReference type="Gene3D" id="1.10.860.10">
    <property type="entry name" value="DNAb Helicase, Chain A"/>
    <property type="match status" value="1"/>
</dbReference>
<comment type="domain">
    <text evidence="12">Contains an N-terminal zinc-binding domain, a central core domain that contains the primase activity, and a C-terminal DnaB-binding domain.</text>
</comment>
<dbReference type="Pfam" id="PF13155">
    <property type="entry name" value="Toprim_2"/>
    <property type="match status" value="1"/>
</dbReference>
<feature type="zinc finger region" description="CHC2-type" evidence="12 14">
    <location>
        <begin position="39"/>
        <end position="63"/>
    </location>
</feature>
<keyword evidence="3 12" id="KW-0808">Transferase</keyword>
<evidence type="ECO:0000256" key="4">
    <source>
        <dbReference type="ARBA" id="ARBA00022695"/>
    </source>
</evidence>
<evidence type="ECO:0000256" key="9">
    <source>
        <dbReference type="ARBA" id="ARBA00022842"/>
    </source>
</evidence>
<proteinExistence type="inferred from homology"/>
<dbReference type="GO" id="GO:0000428">
    <property type="term" value="C:DNA-directed RNA polymerase complex"/>
    <property type="evidence" value="ECO:0007669"/>
    <property type="project" value="UniProtKB-KW"/>
</dbReference>
<dbReference type="Pfam" id="PF08275">
    <property type="entry name" value="DNAG_N"/>
    <property type="match status" value="1"/>
</dbReference>
<dbReference type="PANTHER" id="PTHR30313">
    <property type="entry name" value="DNA PRIMASE"/>
    <property type="match status" value="1"/>
</dbReference>
<dbReference type="GO" id="GO:0006269">
    <property type="term" value="P:DNA replication, synthesis of primer"/>
    <property type="evidence" value="ECO:0007669"/>
    <property type="project" value="UniProtKB-UniRule"/>
</dbReference>
<comment type="subunit">
    <text evidence="12">Monomer. Interacts with DnaB.</text>
</comment>
<feature type="domain" description="Toprim" evidence="15">
    <location>
        <begin position="255"/>
        <end position="336"/>
    </location>
</feature>
<dbReference type="GO" id="GO:0003899">
    <property type="term" value="F:DNA-directed RNA polymerase activity"/>
    <property type="evidence" value="ECO:0007669"/>
    <property type="project" value="UniProtKB-UniRule"/>
</dbReference>
<keyword evidence="9" id="KW-0460">Magnesium</keyword>
<evidence type="ECO:0000256" key="8">
    <source>
        <dbReference type="ARBA" id="ARBA00022833"/>
    </source>
</evidence>
<keyword evidence="17" id="KW-1185">Reference proteome</keyword>
<evidence type="ECO:0000256" key="14">
    <source>
        <dbReference type="PIRSR" id="PIRSR002811-1"/>
    </source>
</evidence>
<dbReference type="EC" id="2.7.7.101" evidence="12"/>
<keyword evidence="1 12" id="KW-0240">DNA-directed RNA polymerase</keyword>
<dbReference type="PROSITE" id="PS50880">
    <property type="entry name" value="TOPRIM"/>
    <property type="match status" value="1"/>
</dbReference>
<sequence length="584" mass="68173">MSWIKEEDMRAIRQQADIVDVLSRYLSLNKKGKNYMAVCPFHDDHDPSLSISTDKQIFKCFVCGTGGNVFTFVQKIENISFPEAVVKVAEMIGYPLRIEAPVKKEQSAEQPYYDLMQSYIQFCAYELQSEDGFLCMQYLQKRHIHEDIRKRFEIGYAPMDERSLHYFKAKNYATKDLLDTGLVHEGQQGMRATFFNRLMIPIHDDQGHPVGFTARKLSDIDQGPKYINTAQTKIYEKGNLIFNYHRAKNFARKNERVILVEGAMDVLAFEKAEIHESIACLGTACTKAQVLLIKALKVPVIVCYDGDRAGRDATYKFSVLALENNVAMQIVKNPTEKDPDEIFESGGASALKNLVHKTISLAEFYLDYLSRKYDLENYEDKRKFVQIMENCIRKTCTDFEKSTYFARIKEMTGFDLSLNEPKNTFRPEVKYRKVPMLLERPKDGRKQAEQSCLNMILLSKEAALRFKEEIGFFKDELCNQLSYYCYDIYRYQNRIDFDELISKIDEEDVRNFLLALLSDPFRLTKYDEKFFLDSVNKIRECTYQEQIDLINQKIIRSVDNQEKLELARQKREWIIKKNGLRKEG</sequence>
<keyword evidence="8 12" id="KW-0862">Zinc</keyword>
<dbReference type="PIRSF" id="PIRSF002811">
    <property type="entry name" value="DnaG"/>
    <property type="match status" value="1"/>
</dbReference>
<dbReference type="InterPro" id="IPR002694">
    <property type="entry name" value="Znf_CHC2"/>
</dbReference>
<comment type="cofactor">
    <cofactor evidence="12 13 14">
        <name>Zn(2+)</name>
        <dbReference type="ChEBI" id="CHEBI:29105"/>
    </cofactor>
    <text evidence="12 13 14">Binds 1 zinc ion per monomer.</text>
</comment>
<dbReference type="CDD" id="cd03364">
    <property type="entry name" value="TOPRIM_DnaG_primases"/>
    <property type="match status" value="1"/>
</dbReference>
<evidence type="ECO:0000256" key="2">
    <source>
        <dbReference type="ARBA" id="ARBA00022515"/>
    </source>
</evidence>
<evidence type="ECO:0000256" key="3">
    <source>
        <dbReference type="ARBA" id="ARBA00022679"/>
    </source>
</evidence>
<dbReference type="SMART" id="SM00493">
    <property type="entry name" value="TOPRIM"/>
    <property type="match status" value="1"/>
</dbReference>
<name>A0A380LKX7_9FIRM</name>
<dbReference type="PANTHER" id="PTHR30313:SF2">
    <property type="entry name" value="DNA PRIMASE"/>
    <property type="match status" value="1"/>
</dbReference>
<dbReference type="RefSeq" id="WP_022789886.1">
    <property type="nucleotide sequence ID" value="NZ_UHFX01000003.1"/>
</dbReference>
<dbReference type="NCBIfam" id="TIGR01391">
    <property type="entry name" value="dnaG"/>
    <property type="match status" value="1"/>
</dbReference>
<keyword evidence="4 12" id="KW-0548">Nucleotidyltransferase</keyword>
<dbReference type="FunFam" id="3.90.580.10:FF:000001">
    <property type="entry name" value="DNA primase"/>
    <property type="match status" value="1"/>
</dbReference>
<keyword evidence="5 12" id="KW-0235">DNA replication</keyword>
<dbReference type="HAMAP" id="MF_00974">
    <property type="entry name" value="DNA_primase_DnaG"/>
    <property type="match status" value="1"/>
</dbReference>
<dbReference type="InterPro" id="IPR036977">
    <property type="entry name" value="DNA_primase_Znf_CHC2"/>
</dbReference>
<dbReference type="GO" id="GO:1990077">
    <property type="term" value="C:primosome complex"/>
    <property type="evidence" value="ECO:0007669"/>
    <property type="project" value="UniProtKB-KW"/>
</dbReference>
<dbReference type="SUPFAM" id="SSF57783">
    <property type="entry name" value="Zinc beta-ribbon"/>
    <property type="match status" value="1"/>
</dbReference>
<reference evidence="16 17" key="1">
    <citation type="submission" date="2018-06" db="EMBL/GenBank/DDBJ databases">
        <authorList>
            <consortium name="Pathogen Informatics"/>
            <person name="Doyle S."/>
        </authorList>
    </citation>
    <scope>NUCLEOTIDE SEQUENCE [LARGE SCALE GENOMIC DNA]</scope>
    <source>
        <strain evidence="16 17">NCTC11087</strain>
    </source>
</reference>
<dbReference type="InterPro" id="IPR013264">
    <property type="entry name" value="DNAG_N"/>
</dbReference>
<dbReference type="InterPro" id="IPR016136">
    <property type="entry name" value="DNA_helicase_N/primase_C"/>
</dbReference>
<dbReference type="GeneID" id="77461711"/>
<dbReference type="EMBL" id="UHFX01000003">
    <property type="protein sequence ID" value="SUO03855.1"/>
    <property type="molecule type" value="Genomic_DNA"/>
</dbReference>
<evidence type="ECO:0000256" key="7">
    <source>
        <dbReference type="ARBA" id="ARBA00022771"/>
    </source>
</evidence>
<evidence type="ECO:0000256" key="13">
    <source>
        <dbReference type="PIRNR" id="PIRNR002811"/>
    </source>
</evidence>
<dbReference type="InterPro" id="IPR030846">
    <property type="entry name" value="DnaG_bac"/>
</dbReference>
<keyword evidence="6 12" id="KW-0479">Metal-binding</keyword>
<dbReference type="GO" id="GO:0005737">
    <property type="term" value="C:cytoplasm"/>
    <property type="evidence" value="ECO:0007669"/>
    <property type="project" value="TreeGrafter"/>
</dbReference>
<organism evidence="16 17">
    <name type="scientific">Faecalicoccus pleomorphus</name>
    <dbReference type="NCBI Taxonomy" id="1323"/>
    <lineage>
        <taxon>Bacteria</taxon>
        <taxon>Bacillati</taxon>
        <taxon>Bacillota</taxon>
        <taxon>Erysipelotrichia</taxon>
        <taxon>Erysipelotrichales</taxon>
        <taxon>Erysipelotrichaceae</taxon>
        <taxon>Faecalicoccus</taxon>
    </lineage>
</organism>
<dbReference type="InterPro" id="IPR050219">
    <property type="entry name" value="DnaG_primase"/>
</dbReference>
<dbReference type="GO" id="GO:0003677">
    <property type="term" value="F:DNA binding"/>
    <property type="evidence" value="ECO:0007669"/>
    <property type="project" value="UniProtKB-KW"/>
</dbReference>
<keyword evidence="11 12" id="KW-0804">Transcription</keyword>
<keyword evidence="7 12" id="KW-0863">Zinc-finger</keyword>
<dbReference type="SUPFAM" id="SSF56731">
    <property type="entry name" value="DNA primase core"/>
    <property type="match status" value="1"/>
</dbReference>
<gene>
    <name evidence="12 16" type="primary">dnaG</name>
    <name evidence="16" type="ORF">NCTC11087_00733</name>
</gene>
<dbReference type="InterPro" id="IPR034151">
    <property type="entry name" value="TOPRIM_DnaG_bac"/>
</dbReference>
<comment type="function">
    <text evidence="12 13">RNA polymerase that catalyzes the synthesis of short RNA molecules used as primers for DNA polymerase during DNA replication.</text>
</comment>
<dbReference type="Gene3D" id="3.90.980.10">
    <property type="entry name" value="DNA primase, catalytic core, N-terminal domain"/>
    <property type="match status" value="1"/>
</dbReference>
<protein>
    <recommendedName>
        <fullName evidence="12 13">DNA primase</fullName>
        <ecNumber evidence="12">2.7.7.101</ecNumber>
    </recommendedName>
</protein>
<comment type="catalytic activity">
    <reaction evidence="12">
        <text>ssDNA + n NTP = ssDNA/pppN(pN)n-1 hybrid + (n-1) diphosphate.</text>
        <dbReference type="EC" id="2.7.7.101"/>
    </reaction>
</comment>
<dbReference type="GO" id="GO:0008270">
    <property type="term" value="F:zinc ion binding"/>
    <property type="evidence" value="ECO:0007669"/>
    <property type="project" value="UniProtKB-UniRule"/>
</dbReference>
<dbReference type="InterPro" id="IPR006295">
    <property type="entry name" value="DNA_primase_DnaG"/>
</dbReference>
<dbReference type="Gene3D" id="3.90.580.10">
    <property type="entry name" value="Zinc finger, CHC2-type domain"/>
    <property type="match status" value="1"/>
</dbReference>
<dbReference type="AlphaFoldDB" id="A0A380LKX7"/>
<dbReference type="InterPro" id="IPR006171">
    <property type="entry name" value="TOPRIM_dom"/>
</dbReference>
<evidence type="ECO:0000259" key="15">
    <source>
        <dbReference type="PROSITE" id="PS50880"/>
    </source>
</evidence>
<evidence type="ECO:0000313" key="16">
    <source>
        <dbReference type="EMBL" id="SUO03855.1"/>
    </source>
</evidence>
<dbReference type="Proteomes" id="UP000255523">
    <property type="component" value="Unassembled WGS sequence"/>
</dbReference>
<dbReference type="InterPro" id="IPR037068">
    <property type="entry name" value="DNA_primase_core_N_sf"/>
</dbReference>
<dbReference type="Pfam" id="PF01807">
    <property type="entry name" value="Zn_ribbon_DnaG"/>
    <property type="match status" value="1"/>
</dbReference>
<accession>A0A380LKX7</accession>